<dbReference type="Pfam" id="PF07039">
    <property type="entry name" value="SGF29_Tudor"/>
    <property type="match status" value="1"/>
</dbReference>
<dbReference type="AlphaFoldDB" id="A0AAD9I1U3"/>
<comment type="caution">
    <text evidence="3">The sequence shown here is derived from an EMBL/GenBank/DDBJ whole genome shotgun (WGS) entry which is preliminary data.</text>
</comment>
<organism evidence="3 4">
    <name type="scientific">Phyllachora maydis</name>
    <dbReference type="NCBI Taxonomy" id="1825666"/>
    <lineage>
        <taxon>Eukaryota</taxon>
        <taxon>Fungi</taxon>
        <taxon>Dikarya</taxon>
        <taxon>Ascomycota</taxon>
        <taxon>Pezizomycotina</taxon>
        <taxon>Sordariomycetes</taxon>
        <taxon>Sordariomycetidae</taxon>
        <taxon>Phyllachorales</taxon>
        <taxon>Phyllachoraceae</taxon>
        <taxon>Phyllachora</taxon>
    </lineage>
</organism>
<reference evidence="3" key="1">
    <citation type="journal article" date="2023" name="Mol. Plant Microbe Interact.">
        <title>Elucidating the Obligate Nature and Biological Capacity of an Invasive Fungal Corn Pathogen.</title>
        <authorList>
            <person name="MacCready J.S."/>
            <person name="Roggenkamp E.M."/>
            <person name="Gdanetz K."/>
            <person name="Chilvers M.I."/>
        </authorList>
    </citation>
    <scope>NUCLEOTIDE SEQUENCE</scope>
    <source>
        <strain evidence="3">PM02</strain>
    </source>
</reference>
<dbReference type="GO" id="GO:0000124">
    <property type="term" value="C:SAGA complex"/>
    <property type="evidence" value="ECO:0007669"/>
    <property type="project" value="InterPro"/>
</dbReference>
<evidence type="ECO:0000313" key="4">
    <source>
        <dbReference type="Proteomes" id="UP001217918"/>
    </source>
</evidence>
<dbReference type="EMBL" id="JAQQPM010000002">
    <property type="protein sequence ID" value="KAK2068960.1"/>
    <property type="molecule type" value="Genomic_DNA"/>
</dbReference>
<feature type="region of interest" description="Disordered" evidence="1">
    <location>
        <begin position="108"/>
        <end position="143"/>
    </location>
</feature>
<dbReference type="Gene3D" id="2.30.30.140">
    <property type="match status" value="1"/>
</dbReference>
<dbReference type="Proteomes" id="UP001217918">
    <property type="component" value="Unassembled WGS sequence"/>
</dbReference>
<feature type="compositionally biased region" description="Polar residues" evidence="1">
    <location>
        <begin position="59"/>
        <end position="68"/>
    </location>
</feature>
<dbReference type="InterPro" id="IPR010750">
    <property type="entry name" value="SGF29_tudor-like_dom"/>
</dbReference>
<dbReference type="PROSITE" id="PS51518">
    <property type="entry name" value="SGF29_C"/>
    <property type="match status" value="1"/>
</dbReference>
<evidence type="ECO:0000256" key="1">
    <source>
        <dbReference type="SAM" id="MobiDB-lite"/>
    </source>
</evidence>
<dbReference type="PANTHER" id="PTHR21539:SF0">
    <property type="entry name" value="SAGA-ASSOCIATED FACTOR 29"/>
    <property type="match status" value="1"/>
</dbReference>
<feature type="compositionally biased region" description="Basic and acidic residues" evidence="1">
    <location>
        <begin position="1"/>
        <end position="10"/>
    </location>
</feature>
<gene>
    <name evidence="3" type="ORF">P8C59_003573</name>
</gene>
<feature type="domain" description="SGF29 C-terminal" evidence="2">
    <location>
        <begin position="68"/>
        <end position="203"/>
    </location>
</feature>
<evidence type="ECO:0000313" key="3">
    <source>
        <dbReference type="EMBL" id="KAK2068960.1"/>
    </source>
</evidence>
<dbReference type="InterPro" id="IPR037802">
    <property type="entry name" value="SGF29"/>
</dbReference>
<protein>
    <recommendedName>
        <fullName evidence="2">SGF29 C-terminal domain-containing protein</fullName>
    </recommendedName>
</protein>
<dbReference type="InterPro" id="IPR047288">
    <property type="entry name" value="Tudor_SGF29_rpt1"/>
</dbReference>
<evidence type="ECO:0000259" key="2">
    <source>
        <dbReference type="PROSITE" id="PS51518"/>
    </source>
</evidence>
<sequence>MDPDKDRDVFDLEAAGGDSPDPSPVGRKAGNGSTAGAGSDRGDTPSKGDSVPPSESAGPGTSTAQQRARVTFVKGQDVVFRPKPSAANESPDWVLGRVQQVLGDGKARRYKVQDADPDLPPTERSEFRTSASSMIPIPPPGAELPPLAVGKTVLAEYPDSTTFYKAEVMGMDADGRVSLRFAGEENSDTLQAVERRKVVEFRS</sequence>
<proteinExistence type="predicted"/>
<feature type="region of interest" description="Disordered" evidence="1">
    <location>
        <begin position="1"/>
        <end position="70"/>
    </location>
</feature>
<dbReference type="CDD" id="cd20393">
    <property type="entry name" value="Tudor_SGF29_rpt1"/>
    <property type="match status" value="1"/>
</dbReference>
<name>A0AAD9I1U3_9PEZI</name>
<accession>A0AAD9I1U3</accession>
<keyword evidence="4" id="KW-1185">Reference proteome</keyword>
<dbReference type="PANTHER" id="PTHR21539">
    <property type="entry name" value="SAGA-ASSOCIATED FACTOR 29"/>
    <property type="match status" value="1"/>
</dbReference>